<comment type="caution">
    <text evidence="1">The sequence shown here is derived from an EMBL/GenBank/DDBJ whole genome shotgun (WGS) entry which is preliminary data.</text>
</comment>
<dbReference type="EMBL" id="JBHTEB010000001">
    <property type="protein sequence ID" value="MFD0315891.1"/>
    <property type="molecule type" value="Genomic_DNA"/>
</dbReference>
<gene>
    <name evidence="1" type="ORF">ACFQZ6_16965</name>
</gene>
<organism evidence="1 2">
    <name type="scientific">Streptomyces flavalbus</name>
    <dbReference type="NCBI Taxonomy" id="2665155"/>
    <lineage>
        <taxon>Bacteria</taxon>
        <taxon>Bacillati</taxon>
        <taxon>Actinomycetota</taxon>
        <taxon>Actinomycetes</taxon>
        <taxon>Kitasatosporales</taxon>
        <taxon>Streptomycetaceae</taxon>
        <taxon>Streptomyces</taxon>
    </lineage>
</organism>
<dbReference type="RefSeq" id="WP_381609748.1">
    <property type="nucleotide sequence ID" value="NZ_JBHTEB010000001.1"/>
</dbReference>
<accession>A0ABW2WDW0</accession>
<name>A0ABW2WDW0_9ACTN</name>
<keyword evidence="2" id="KW-1185">Reference proteome</keyword>
<proteinExistence type="predicted"/>
<sequence length="94" mass="9922">MTKNGLRLLPWTTPEGKPCYLSTDDPGSLLSRLADDVEEAQLAAGEQVRAGARAVLADAKAGERAVRFALTRTVESLDDALRIAVSRGGRITGG</sequence>
<protein>
    <submittedName>
        <fullName evidence="1">Uncharacterized protein</fullName>
    </submittedName>
</protein>
<evidence type="ECO:0000313" key="1">
    <source>
        <dbReference type="EMBL" id="MFD0315891.1"/>
    </source>
</evidence>
<dbReference type="Proteomes" id="UP001597023">
    <property type="component" value="Unassembled WGS sequence"/>
</dbReference>
<evidence type="ECO:0000313" key="2">
    <source>
        <dbReference type="Proteomes" id="UP001597023"/>
    </source>
</evidence>
<reference evidence="2" key="1">
    <citation type="journal article" date="2019" name="Int. J. Syst. Evol. Microbiol.">
        <title>The Global Catalogue of Microorganisms (GCM) 10K type strain sequencing project: providing services to taxonomists for standard genome sequencing and annotation.</title>
        <authorList>
            <consortium name="The Broad Institute Genomics Platform"/>
            <consortium name="The Broad Institute Genome Sequencing Center for Infectious Disease"/>
            <person name="Wu L."/>
            <person name="Ma J."/>
        </authorList>
    </citation>
    <scope>NUCLEOTIDE SEQUENCE [LARGE SCALE GENOMIC DNA]</scope>
    <source>
        <strain evidence="2">CGMCC 4.7400</strain>
    </source>
</reference>